<name>A0A7C9DTW0_OPUST</name>
<sequence>MRDNCCHRFLAFNLKFLNFLQLFLGILTLIYSAYLLNQWQNRAPIVPSPPPPAPVPALPPDYFLSLHSNAGSLEVDAQIDPLNLAGKLALGSDANMMFELYSVHLPAPWFIYFLMVVGILLCCMSCIGHIAAEAINGSCLCFYIILSLVVILLEVALVAFIAIDKRWEKVLPSDPTGELEKLKSFIKENADICKWVGITLLVVQALSVLLSLVLRAMISTKRHDSDEENNYVADGARIREPLLNSQRNQPSGLTNGEGKATLSDIWATRIRQKYGLDNKGTKYQSQHQNASPSTKP</sequence>
<feature type="transmembrane region" description="Helical" evidence="2">
    <location>
        <begin position="195"/>
        <end position="214"/>
    </location>
</feature>
<organism evidence="3">
    <name type="scientific">Opuntia streptacantha</name>
    <name type="common">Prickly pear cactus</name>
    <name type="synonym">Opuntia cardona</name>
    <dbReference type="NCBI Taxonomy" id="393608"/>
    <lineage>
        <taxon>Eukaryota</taxon>
        <taxon>Viridiplantae</taxon>
        <taxon>Streptophyta</taxon>
        <taxon>Embryophyta</taxon>
        <taxon>Tracheophyta</taxon>
        <taxon>Spermatophyta</taxon>
        <taxon>Magnoliopsida</taxon>
        <taxon>eudicotyledons</taxon>
        <taxon>Gunneridae</taxon>
        <taxon>Pentapetalae</taxon>
        <taxon>Caryophyllales</taxon>
        <taxon>Cactineae</taxon>
        <taxon>Cactaceae</taxon>
        <taxon>Opuntioideae</taxon>
        <taxon>Opuntia</taxon>
    </lineage>
</organism>
<reference evidence="3" key="1">
    <citation type="journal article" date="2013" name="J. Plant Res.">
        <title>Effect of fungi and light on seed germination of three Opuntia species from semiarid lands of central Mexico.</title>
        <authorList>
            <person name="Delgado-Sanchez P."/>
            <person name="Jimenez-Bremont J.F."/>
            <person name="Guerrero-Gonzalez Mde L."/>
            <person name="Flores J."/>
        </authorList>
    </citation>
    <scope>NUCLEOTIDE SEQUENCE</scope>
    <source>
        <tissue evidence="3">Cladode</tissue>
    </source>
</reference>
<feature type="transmembrane region" description="Helical" evidence="2">
    <location>
        <begin position="140"/>
        <end position="163"/>
    </location>
</feature>
<feature type="region of interest" description="Disordered" evidence="1">
    <location>
        <begin position="277"/>
        <end position="296"/>
    </location>
</feature>
<evidence type="ECO:0000256" key="1">
    <source>
        <dbReference type="SAM" id="MobiDB-lite"/>
    </source>
</evidence>
<feature type="transmembrane region" description="Helical" evidence="2">
    <location>
        <begin position="109"/>
        <end position="128"/>
    </location>
</feature>
<keyword evidence="2" id="KW-0472">Membrane</keyword>
<protein>
    <submittedName>
        <fullName evidence="3">Uncharacterized protein</fullName>
    </submittedName>
</protein>
<feature type="compositionally biased region" description="Polar residues" evidence="1">
    <location>
        <begin position="281"/>
        <end position="296"/>
    </location>
</feature>
<dbReference type="AlphaFoldDB" id="A0A7C9DTW0"/>
<accession>A0A7C9DTW0</accession>
<evidence type="ECO:0000313" key="3">
    <source>
        <dbReference type="EMBL" id="MBA4647925.1"/>
    </source>
</evidence>
<dbReference type="EMBL" id="GISG01153008">
    <property type="protein sequence ID" value="MBA4647925.1"/>
    <property type="molecule type" value="Transcribed_RNA"/>
</dbReference>
<reference evidence="3" key="2">
    <citation type="submission" date="2020-07" db="EMBL/GenBank/DDBJ databases">
        <authorList>
            <person name="Vera ALvarez R."/>
            <person name="Arias-Moreno D.M."/>
            <person name="Jimenez-Jacinto V."/>
            <person name="Jimenez-Bremont J.F."/>
            <person name="Swaminathan K."/>
            <person name="Moose S.P."/>
            <person name="Guerrero-Gonzalez M.L."/>
            <person name="Marino-Ramirez L."/>
            <person name="Landsman D."/>
            <person name="Rodriguez-Kessler M."/>
            <person name="Delgado-Sanchez P."/>
        </authorList>
    </citation>
    <scope>NUCLEOTIDE SEQUENCE</scope>
    <source>
        <tissue evidence="3">Cladode</tissue>
    </source>
</reference>
<evidence type="ECO:0000256" key="2">
    <source>
        <dbReference type="SAM" id="Phobius"/>
    </source>
</evidence>
<keyword evidence="2" id="KW-0812">Transmembrane</keyword>
<proteinExistence type="predicted"/>
<feature type="transmembrane region" description="Helical" evidence="2">
    <location>
        <begin position="12"/>
        <end position="34"/>
    </location>
</feature>
<keyword evidence="2" id="KW-1133">Transmembrane helix</keyword>